<dbReference type="EMBL" id="PQFF01000066">
    <property type="protein sequence ID" value="RHZ85234.1"/>
    <property type="molecule type" value="Genomic_DNA"/>
</dbReference>
<comment type="caution">
    <text evidence="2">The sequence shown here is derived from an EMBL/GenBank/DDBJ whole genome shotgun (WGS) entry which is preliminary data.</text>
</comment>
<dbReference type="Proteomes" id="UP000266861">
    <property type="component" value="Unassembled WGS sequence"/>
</dbReference>
<organism evidence="2 3">
    <name type="scientific">Diversispora epigaea</name>
    <dbReference type="NCBI Taxonomy" id="1348612"/>
    <lineage>
        <taxon>Eukaryota</taxon>
        <taxon>Fungi</taxon>
        <taxon>Fungi incertae sedis</taxon>
        <taxon>Mucoromycota</taxon>
        <taxon>Glomeromycotina</taxon>
        <taxon>Glomeromycetes</taxon>
        <taxon>Diversisporales</taxon>
        <taxon>Diversisporaceae</taxon>
        <taxon>Diversispora</taxon>
    </lineage>
</organism>
<evidence type="ECO:0000256" key="1">
    <source>
        <dbReference type="SAM" id="MobiDB-lite"/>
    </source>
</evidence>
<proteinExistence type="predicted"/>
<sequence length="297" mass="35299">MSNKFKETEIVDLTDATISESKSHKIFYKGWGLKENQKNRIPIKRIIPEIKSLLECMFHTETINPRQKISAQEMREELLRRESRREINMENIPKESTIANWITTFSKNKKIGESSKKISKIRKNKKNKKEFSFSSFSSSSSSPSSSSSSLSFPTASSSSSSPFSSKELFLIYNFKYKTKYLIKPELTWVEQRDFIITKLLPRLNKIMNKKYIVLDTDLLEMIHTRWETRHRIHRTIVKENRKIELRRLRKNTDMQKKKKQRNRAAEYLFQRGDEKLALYSRKEVKNILNETEYHSEE</sequence>
<evidence type="ECO:0000313" key="2">
    <source>
        <dbReference type="EMBL" id="RHZ85234.1"/>
    </source>
</evidence>
<keyword evidence="3" id="KW-1185">Reference proteome</keyword>
<feature type="region of interest" description="Disordered" evidence="1">
    <location>
        <begin position="133"/>
        <end position="162"/>
    </location>
</feature>
<dbReference type="AlphaFoldDB" id="A0A397JJA1"/>
<evidence type="ECO:0000313" key="3">
    <source>
        <dbReference type="Proteomes" id="UP000266861"/>
    </source>
</evidence>
<accession>A0A397JJA1</accession>
<gene>
    <name evidence="2" type="ORF">Glove_69g37</name>
</gene>
<protein>
    <submittedName>
        <fullName evidence="2">Uncharacterized protein</fullName>
    </submittedName>
</protein>
<name>A0A397JJA1_9GLOM</name>
<reference evidence="2 3" key="1">
    <citation type="submission" date="2018-08" db="EMBL/GenBank/DDBJ databases">
        <title>Genome and evolution of the arbuscular mycorrhizal fungus Diversispora epigaea (formerly Glomus versiforme) and its bacterial endosymbionts.</title>
        <authorList>
            <person name="Sun X."/>
            <person name="Fei Z."/>
            <person name="Harrison M."/>
        </authorList>
    </citation>
    <scope>NUCLEOTIDE SEQUENCE [LARGE SCALE GENOMIC DNA]</scope>
    <source>
        <strain evidence="2 3">IT104</strain>
    </source>
</reference>